<dbReference type="InterPro" id="IPR000209">
    <property type="entry name" value="Peptidase_S8/S53_dom"/>
</dbReference>
<dbReference type="STRING" id="926550.CLDAP_06440"/>
<organism evidence="3 4">
    <name type="scientific">Caldilinea aerophila (strain DSM 14535 / JCM 11387 / NBRC 104270 / STL-6-O1)</name>
    <dbReference type="NCBI Taxonomy" id="926550"/>
    <lineage>
        <taxon>Bacteria</taxon>
        <taxon>Bacillati</taxon>
        <taxon>Chloroflexota</taxon>
        <taxon>Caldilineae</taxon>
        <taxon>Caldilineales</taxon>
        <taxon>Caldilineaceae</taxon>
        <taxon>Caldilinea</taxon>
    </lineage>
</organism>
<evidence type="ECO:0000313" key="4">
    <source>
        <dbReference type="Proteomes" id="UP000007880"/>
    </source>
</evidence>
<dbReference type="KEGG" id="cap:CLDAP_06440"/>
<dbReference type="AlphaFoldDB" id="I0I096"/>
<dbReference type="OrthoDB" id="9798386at2"/>
<dbReference type="HOGENOM" id="CLU_547117_0_0_0"/>
<dbReference type="Proteomes" id="UP000007880">
    <property type="component" value="Chromosome"/>
</dbReference>
<proteinExistence type="inferred from homology"/>
<accession>I0I096</accession>
<dbReference type="PROSITE" id="PS51892">
    <property type="entry name" value="SUBTILASE"/>
    <property type="match status" value="1"/>
</dbReference>
<comment type="similarity">
    <text evidence="1">Belongs to the peptidase S8 family.</text>
</comment>
<name>I0I096_CALAS</name>
<dbReference type="GO" id="GO:0004252">
    <property type="term" value="F:serine-type endopeptidase activity"/>
    <property type="evidence" value="ECO:0007669"/>
    <property type="project" value="InterPro"/>
</dbReference>
<evidence type="ECO:0000259" key="2">
    <source>
        <dbReference type="Pfam" id="PF00082"/>
    </source>
</evidence>
<feature type="domain" description="Peptidase S8/S53" evidence="2">
    <location>
        <begin position="205"/>
        <end position="473"/>
    </location>
</feature>
<gene>
    <name evidence="3" type="ordered locus">CLDAP_06440</name>
</gene>
<keyword evidence="4" id="KW-1185">Reference proteome</keyword>
<reference evidence="3 4" key="1">
    <citation type="submission" date="2012-02" db="EMBL/GenBank/DDBJ databases">
        <title>Complete genome sequence of Caldilinea aerophila DSM 14535 (= NBRC 102666).</title>
        <authorList>
            <person name="Oguchi A."/>
            <person name="Hosoyama A."/>
            <person name="Sekine M."/>
            <person name="Fukai R."/>
            <person name="Kato Y."/>
            <person name="Nakamura S."/>
            <person name="Hanada S."/>
            <person name="Yamazaki S."/>
            <person name="Fujita N."/>
        </authorList>
    </citation>
    <scope>NUCLEOTIDE SEQUENCE [LARGE SCALE GENOMIC DNA]</scope>
    <source>
        <strain evidence="4">DSM 14535 / JCM 11387 / NBRC 104270 / STL-6-O1</strain>
    </source>
</reference>
<dbReference type="RefSeq" id="WP_014431924.1">
    <property type="nucleotide sequence ID" value="NC_017079.1"/>
</dbReference>
<evidence type="ECO:0000256" key="1">
    <source>
        <dbReference type="PROSITE-ProRule" id="PRU01240"/>
    </source>
</evidence>
<dbReference type="Gene3D" id="3.40.50.200">
    <property type="entry name" value="Peptidase S8/S53 domain"/>
    <property type="match status" value="1"/>
</dbReference>
<sequence>MRQQDDFDDLETVPYPGYPWAVLFKVRPEFLDEQPGGSNERLPPALENLQGDLQEMFGEVIVQHRMKTVSPEKLRELQAYASVALRELHRRQAESVQWQSNSLLASLFAQTYEPAEAERAPDLLAYYFVETDGEDRAIAIQEFLQGRENFIEQTFVQAPPGPLPNSVEDLQHYLDASNAHIASFGGAYVGLNVRDAWAAAGGSGDRVRIGLVENRWNTQHRDLNATQMNDGYASCPRVAGVPATTINAEIRHALQTLGVLIAQHDAQDCTGIAHGTVVHLASSWRCDNSNVQDVADAIAALLDKGLGVGDILLLEQQYTWQGSHRPVETIPDALAAIQLATQLGVTVIEPAGNGSGPSNNRQGRNLKLYSPFSAPNPPDSGAVIVSASKAPLSAGSLERYPTANYGDRVNCFAWGENVTTLTTGDDVTFSYSETSAASAIIAGAAAVIQSVVAGMTGVPLSPAQLRTLMSDPAYGEDGRALGIGVMPDVGRIVTALGA</sequence>
<evidence type="ECO:0000313" key="3">
    <source>
        <dbReference type="EMBL" id="BAL98683.1"/>
    </source>
</evidence>
<dbReference type="eggNOG" id="COG1404">
    <property type="taxonomic scope" value="Bacteria"/>
</dbReference>
<dbReference type="InterPro" id="IPR036852">
    <property type="entry name" value="Peptidase_S8/S53_dom_sf"/>
</dbReference>
<dbReference type="GO" id="GO:0006508">
    <property type="term" value="P:proteolysis"/>
    <property type="evidence" value="ECO:0007669"/>
    <property type="project" value="InterPro"/>
</dbReference>
<comment type="caution">
    <text evidence="1">Lacks conserved residue(s) required for the propagation of feature annotation.</text>
</comment>
<dbReference type="Pfam" id="PF00082">
    <property type="entry name" value="Peptidase_S8"/>
    <property type="match status" value="1"/>
</dbReference>
<dbReference type="EMBL" id="AP012337">
    <property type="protein sequence ID" value="BAL98683.1"/>
    <property type="molecule type" value="Genomic_DNA"/>
</dbReference>
<dbReference type="SUPFAM" id="SSF52743">
    <property type="entry name" value="Subtilisin-like"/>
    <property type="match status" value="1"/>
</dbReference>
<protein>
    <recommendedName>
        <fullName evidence="2">Peptidase S8/S53 domain-containing protein</fullName>
    </recommendedName>
</protein>